<evidence type="ECO:0000313" key="3">
    <source>
        <dbReference type="Proteomes" id="UP000541444"/>
    </source>
</evidence>
<dbReference type="SUPFAM" id="SSF47473">
    <property type="entry name" value="EF-hand"/>
    <property type="match status" value="1"/>
</dbReference>
<proteinExistence type="predicted"/>
<dbReference type="Proteomes" id="UP000541444">
    <property type="component" value="Unassembled WGS sequence"/>
</dbReference>
<evidence type="ECO:0000313" key="2">
    <source>
        <dbReference type="EMBL" id="KAF6158432.1"/>
    </source>
</evidence>
<dbReference type="PROSITE" id="PS00018">
    <property type="entry name" value="EF_HAND_1"/>
    <property type="match status" value="1"/>
</dbReference>
<reference evidence="2 3" key="1">
    <citation type="journal article" date="2020" name="IScience">
        <title>Genome Sequencing of the Endangered Kingdonia uniflora (Circaeasteraceae, Ranunculales) Reveals Potential Mechanisms of Evolutionary Specialization.</title>
        <authorList>
            <person name="Sun Y."/>
            <person name="Deng T."/>
            <person name="Zhang A."/>
            <person name="Moore M.J."/>
            <person name="Landis J.B."/>
            <person name="Lin N."/>
            <person name="Zhang H."/>
            <person name="Zhang X."/>
            <person name="Huang J."/>
            <person name="Zhang X."/>
            <person name="Sun H."/>
            <person name="Wang H."/>
        </authorList>
    </citation>
    <scope>NUCLEOTIDE SEQUENCE [LARGE SCALE GENOMIC DNA]</scope>
    <source>
        <strain evidence="2">TB1705</strain>
        <tissue evidence="2">Leaf</tissue>
    </source>
</reference>
<dbReference type="AlphaFoldDB" id="A0A7J7MUE9"/>
<dbReference type="InterPro" id="IPR018247">
    <property type="entry name" value="EF_Hand_1_Ca_BS"/>
</dbReference>
<dbReference type="OrthoDB" id="1937454at2759"/>
<dbReference type="InterPro" id="IPR011992">
    <property type="entry name" value="EF-hand-dom_pair"/>
</dbReference>
<keyword evidence="1" id="KW-0106">Calcium</keyword>
<evidence type="ECO:0000256" key="1">
    <source>
        <dbReference type="ARBA" id="ARBA00022837"/>
    </source>
</evidence>
<keyword evidence="3" id="KW-1185">Reference proteome</keyword>
<organism evidence="2 3">
    <name type="scientific">Kingdonia uniflora</name>
    <dbReference type="NCBI Taxonomy" id="39325"/>
    <lineage>
        <taxon>Eukaryota</taxon>
        <taxon>Viridiplantae</taxon>
        <taxon>Streptophyta</taxon>
        <taxon>Embryophyta</taxon>
        <taxon>Tracheophyta</taxon>
        <taxon>Spermatophyta</taxon>
        <taxon>Magnoliopsida</taxon>
        <taxon>Ranunculales</taxon>
        <taxon>Circaeasteraceae</taxon>
        <taxon>Kingdonia</taxon>
    </lineage>
</organism>
<protein>
    <submittedName>
        <fullName evidence="2">Uncharacterized protein</fullName>
    </submittedName>
</protein>
<name>A0A7J7MUE9_9MAGN</name>
<dbReference type="EMBL" id="JACGCM010001221">
    <property type="protein sequence ID" value="KAF6158432.1"/>
    <property type="molecule type" value="Genomic_DNA"/>
</dbReference>
<sequence>MYQICNNEEEKENGVEVVKGMDGVINVTQALTVIDTPVRGRELLEGLKDHFTRAYDSGSSTIWADSSEDGRITREEVQELIILSASTNKLSKLKEQAQEYASLIMEELDPENLGYIETWMYIYVPLLLYICERSPRACRSTRYSVKNLKVSVLAGSVFSLVMSVIQQSPTVEVAAQAYRCLMLQG</sequence>
<gene>
    <name evidence="2" type="ORF">GIB67_022029</name>
</gene>
<comment type="caution">
    <text evidence="2">The sequence shown here is derived from an EMBL/GenBank/DDBJ whole genome shotgun (WGS) entry which is preliminary data.</text>
</comment>
<accession>A0A7J7MUE9</accession>